<evidence type="ECO:0000256" key="2">
    <source>
        <dbReference type="ARBA" id="ARBA00022763"/>
    </source>
</evidence>
<proteinExistence type="inferred from homology"/>
<dbReference type="GO" id="GO:0003905">
    <property type="term" value="F:alkylbase DNA N-glycosylase activity"/>
    <property type="evidence" value="ECO:0007669"/>
    <property type="project" value="InterPro"/>
</dbReference>
<dbReference type="InterPro" id="IPR011034">
    <property type="entry name" value="Formyl_transferase-like_C_sf"/>
</dbReference>
<reference evidence="7" key="1">
    <citation type="submission" date="2016-10" db="EMBL/GenBank/DDBJ databases">
        <authorList>
            <person name="Varghese N."/>
            <person name="Submissions S."/>
        </authorList>
    </citation>
    <scope>NUCLEOTIDE SEQUENCE [LARGE SCALE GENOMIC DNA]</scope>
    <source>
        <strain evidence="7">DSM 14807</strain>
    </source>
</reference>
<evidence type="ECO:0000256" key="4">
    <source>
        <dbReference type="ARBA" id="ARBA00023204"/>
    </source>
</evidence>
<organism evidence="6 7">
    <name type="scientific">Thermoflavifilum thermophilum</name>
    <dbReference type="NCBI Taxonomy" id="1393122"/>
    <lineage>
        <taxon>Bacteria</taxon>
        <taxon>Pseudomonadati</taxon>
        <taxon>Bacteroidota</taxon>
        <taxon>Chitinophagia</taxon>
        <taxon>Chitinophagales</taxon>
        <taxon>Chitinophagaceae</taxon>
        <taxon>Thermoflavifilum</taxon>
    </lineage>
</organism>
<evidence type="ECO:0000313" key="7">
    <source>
        <dbReference type="Proteomes" id="UP000199537"/>
    </source>
</evidence>
<dbReference type="RefSeq" id="WP_092457757.1">
    <property type="nucleotide sequence ID" value="NZ_FPCJ01000001.1"/>
</dbReference>
<dbReference type="Proteomes" id="UP000199537">
    <property type="component" value="Unassembled WGS sequence"/>
</dbReference>
<dbReference type="EC" id="3.2.2.-" evidence="5"/>
<dbReference type="PANTHER" id="PTHR10429:SF0">
    <property type="entry name" value="DNA-3-METHYLADENINE GLYCOSYLASE"/>
    <property type="match status" value="1"/>
</dbReference>
<evidence type="ECO:0000256" key="1">
    <source>
        <dbReference type="ARBA" id="ARBA00009232"/>
    </source>
</evidence>
<gene>
    <name evidence="6" type="ORF">SAMN05660895_0691</name>
</gene>
<sequence>MTRISRKLPLSFYLRPDVVGIARELLGKKLVTCIDGRLTSGIIVETEAYAGVEDRASHGYGGRRTARNEMLYHAGGVAYVYLCYGIHHLFNVVTNQEGVPHAVLIRAVQPAEGLPEMLRRTGKQKPDYSLTAGPGALSRALGIHYRLHNGEPLTGDLIWIEDALPVPEDAIVATTRVGVAYAQEDAWLPYRFYVRDNPWVSKAKGLQDT</sequence>
<evidence type="ECO:0000313" key="6">
    <source>
        <dbReference type="EMBL" id="SFV30072.1"/>
    </source>
</evidence>
<evidence type="ECO:0000256" key="3">
    <source>
        <dbReference type="ARBA" id="ARBA00022801"/>
    </source>
</evidence>
<dbReference type="InterPro" id="IPR036995">
    <property type="entry name" value="MPG_sf"/>
</dbReference>
<dbReference type="Pfam" id="PF02245">
    <property type="entry name" value="Pur_DNA_glyco"/>
    <property type="match status" value="1"/>
</dbReference>
<dbReference type="AlphaFoldDB" id="A0A1I7N5Z1"/>
<keyword evidence="3 5" id="KW-0378">Hydrolase</keyword>
<keyword evidence="7" id="KW-1185">Reference proteome</keyword>
<dbReference type="NCBIfam" id="TIGR00567">
    <property type="entry name" value="3mg"/>
    <property type="match status" value="1"/>
</dbReference>
<dbReference type="Gene3D" id="3.10.300.10">
    <property type="entry name" value="Methylpurine-DNA glycosylase (MPG)"/>
    <property type="match status" value="1"/>
</dbReference>
<protein>
    <recommendedName>
        <fullName evidence="5">Putative 3-methyladenine DNA glycosylase</fullName>
        <ecNumber evidence="5">3.2.2.-</ecNumber>
    </recommendedName>
</protein>
<dbReference type="CDD" id="cd00540">
    <property type="entry name" value="AAG"/>
    <property type="match status" value="1"/>
</dbReference>
<dbReference type="STRING" id="1393122.SAMN05660895_0691"/>
<dbReference type="OrthoDB" id="9794313at2"/>
<keyword evidence="2 5" id="KW-0227">DNA damage</keyword>
<keyword evidence="4 5" id="KW-0234">DNA repair</keyword>
<dbReference type="EMBL" id="FPCJ01000001">
    <property type="protein sequence ID" value="SFV30072.1"/>
    <property type="molecule type" value="Genomic_DNA"/>
</dbReference>
<accession>A0A1I7N5Z1</accession>
<name>A0A1I7N5Z1_9BACT</name>
<dbReference type="SUPFAM" id="SSF50486">
    <property type="entry name" value="FMT C-terminal domain-like"/>
    <property type="match status" value="1"/>
</dbReference>
<evidence type="ECO:0000256" key="5">
    <source>
        <dbReference type="HAMAP-Rule" id="MF_00527"/>
    </source>
</evidence>
<dbReference type="PANTHER" id="PTHR10429">
    <property type="entry name" value="DNA-3-METHYLADENINE GLYCOSYLASE"/>
    <property type="match status" value="1"/>
</dbReference>
<dbReference type="HAMAP" id="MF_00527">
    <property type="entry name" value="3MGH"/>
    <property type="match status" value="1"/>
</dbReference>
<dbReference type="GO" id="GO:0003677">
    <property type="term" value="F:DNA binding"/>
    <property type="evidence" value="ECO:0007669"/>
    <property type="project" value="InterPro"/>
</dbReference>
<dbReference type="InterPro" id="IPR003180">
    <property type="entry name" value="MPG"/>
</dbReference>
<dbReference type="FunFam" id="3.10.300.10:FF:000001">
    <property type="entry name" value="Putative 3-methyladenine DNA glycosylase"/>
    <property type="match status" value="1"/>
</dbReference>
<comment type="similarity">
    <text evidence="1 5">Belongs to the DNA glycosylase MPG family.</text>
</comment>
<dbReference type="GO" id="GO:0006284">
    <property type="term" value="P:base-excision repair"/>
    <property type="evidence" value="ECO:0007669"/>
    <property type="project" value="InterPro"/>
</dbReference>